<dbReference type="InterPro" id="IPR010131">
    <property type="entry name" value="MdtP/NodT-like"/>
</dbReference>
<dbReference type="SUPFAM" id="SSF56954">
    <property type="entry name" value="Outer membrane efflux proteins (OEP)"/>
    <property type="match status" value="1"/>
</dbReference>
<dbReference type="EMBL" id="JADIMW010000025">
    <property type="protein sequence ID" value="MBO8437772.1"/>
    <property type="molecule type" value="Genomic_DNA"/>
</dbReference>
<dbReference type="GO" id="GO:0005886">
    <property type="term" value="C:plasma membrane"/>
    <property type="evidence" value="ECO:0007669"/>
    <property type="project" value="UniProtKB-SubCell"/>
</dbReference>
<organism evidence="3 4">
    <name type="scientific">Candidatus Caccoplasma merdipullorum</name>
    <dbReference type="NCBI Taxonomy" id="2840718"/>
    <lineage>
        <taxon>Bacteria</taxon>
        <taxon>Pseudomonadati</taxon>
        <taxon>Bacteroidota</taxon>
        <taxon>Bacteroidia</taxon>
        <taxon>Bacteroidales</taxon>
        <taxon>Bacteroidaceae</taxon>
        <taxon>Bacteroidaceae incertae sedis</taxon>
        <taxon>Candidatus Caccoplasma</taxon>
    </lineage>
</organism>
<evidence type="ECO:0000313" key="3">
    <source>
        <dbReference type="EMBL" id="MBO8437772.1"/>
    </source>
</evidence>
<evidence type="ECO:0000256" key="2">
    <source>
        <dbReference type="RuleBase" id="RU362097"/>
    </source>
</evidence>
<accession>A0A9D9E300</accession>
<name>A0A9D9E300_9BACT</name>
<comment type="caution">
    <text evidence="3">The sequence shown here is derived from an EMBL/GenBank/DDBJ whole genome shotgun (WGS) entry which is preliminary data.</text>
</comment>
<dbReference type="Gene3D" id="2.20.200.10">
    <property type="entry name" value="Outer membrane efflux proteins (OEP)"/>
    <property type="match status" value="1"/>
</dbReference>
<dbReference type="Gene3D" id="1.20.1600.10">
    <property type="entry name" value="Outer membrane efflux proteins (OEP)"/>
    <property type="match status" value="1"/>
</dbReference>
<keyword evidence="2" id="KW-1134">Transmembrane beta strand</keyword>
<proteinExistence type="inferred from homology"/>
<gene>
    <name evidence="3" type="ORF">IAC54_02595</name>
</gene>
<evidence type="ECO:0000313" key="4">
    <source>
        <dbReference type="Proteomes" id="UP000823636"/>
    </source>
</evidence>
<evidence type="ECO:0000256" key="1">
    <source>
        <dbReference type="ARBA" id="ARBA00007613"/>
    </source>
</evidence>
<dbReference type="PANTHER" id="PTHR30203">
    <property type="entry name" value="OUTER MEMBRANE CATION EFFLUX PROTEIN"/>
    <property type="match status" value="1"/>
</dbReference>
<dbReference type="InterPro" id="IPR003423">
    <property type="entry name" value="OMP_efflux"/>
</dbReference>
<dbReference type="AlphaFoldDB" id="A0A9D9E300"/>
<dbReference type="PROSITE" id="PS51257">
    <property type="entry name" value="PROKAR_LIPOPROTEIN"/>
    <property type="match status" value="1"/>
</dbReference>
<dbReference type="GO" id="GO:0015562">
    <property type="term" value="F:efflux transmembrane transporter activity"/>
    <property type="evidence" value="ECO:0007669"/>
    <property type="project" value="InterPro"/>
</dbReference>
<keyword evidence="2" id="KW-0449">Lipoprotein</keyword>
<dbReference type="PANTHER" id="PTHR30203:SF33">
    <property type="entry name" value="BLR4455 PROTEIN"/>
    <property type="match status" value="1"/>
</dbReference>
<comment type="subcellular location">
    <subcellularLocation>
        <location evidence="2">Cell membrane</location>
        <topology evidence="2">Lipid-anchor</topology>
    </subcellularLocation>
</comment>
<reference evidence="3" key="2">
    <citation type="journal article" date="2021" name="PeerJ">
        <title>Extensive microbial diversity within the chicken gut microbiome revealed by metagenomics and culture.</title>
        <authorList>
            <person name="Gilroy R."/>
            <person name="Ravi A."/>
            <person name="Getino M."/>
            <person name="Pursley I."/>
            <person name="Horton D.L."/>
            <person name="Alikhan N.F."/>
            <person name="Baker D."/>
            <person name="Gharbi K."/>
            <person name="Hall N."/>
            <person name="Watson M."/>
            <person name="Adriaenssens E.M."/>
            <person name="Foster-Nyarko E."/>
            <person name="Jarju S."/>
            <person name="Secka A."/>
            <person name="Antonio M."/>
            <person name="Oren A."/>
            <person name="Chaudhuri R.R."/>
            <person name="La Ragione R."/>
            <person name="Hildebrand F."/>
            <person name="Pallen M.J."/>
        </authorList>
    </citation>
    <scope>NUCLEOTIDE SEQUENCE</scope>
    <source>
        <strain evidence="3">G3-4614</strain>
    </source>
</reference>
<dbReference type="Proteomes" id="UP000823636">
    <property type="component" value="Unassembled WGS sequence"/>
</dbReference>
<keyword evidence="2" id="KW-0564">Palmitate</keyword>
<comment type="similarity">
    <text evidence="1 2">Belongs to the outer membrane factor (OMF) (TC 1.B.17) family.</text>
</comment>
<protein>
    <submittedName>
        <fullName evidence="3">TolC family protein</fullName>
    </submittedName>
</protein>
<keyword evidence="2" id="KW-0812">Transmembrane</keyword>
<dbReference type="NCBIfam" id="TIGR01845">
    <property type="entry name" value="outer_NodT"/>
    <property type="match status" value="1"/>
</dbReference>
<sequence length="471" mass="51989">MKKYIYTVVVALALSGCHIYKAYERPENIEVADSFRMPDSVAQTPGDTATIADLTWQEVFTDPKLQKLINYGLENNNDMLAAIEKVKEAKAALMTTKLSFLPSLTLAPQGGVSSFDLSAPSWTYNASVSASWEIDLFGKLMNAKRQAKVAMLQNMEYRQAVRTQLIATIADYYYTLVSLDKQLAIYEETEQNWRSSVTTIKAMKEGGMADEAAVSQSEANYYMVLASIPDIKASILQQENALSVLLGNTPGIIERGTLDEQKMDIPIEAGLPIQLLSNRPDVRSAEYQLAGMYYSTNQARASFYPQISIGGSAGWTNSVGSVIVNPGKLLLSALASLTQPLFYRGSNIAKLKIAKAQEEQARLNFQQTLLNAGQEVSDALIIYEAEEEKREARAKQIDALHRSVESTTELMRLGTSTYLEVLTAQQSLLSAQITETQDRLTQLRAVVSLYHALGGGRDLTPENDTAQYKNK</sequence>
<keyword evidence="2" id="KW-0472">Membrane</keyword>
<dbReference type="Pfam" id="PF02321">
    <property type="entry name" value="OEP"/>
    <property type="match status" value="2"/>
</dbReference>
<reference evidence="3" key="1">
    <citation type="submission" date="2020-10" db="EMBL/GenBank/DDBJ databases">
        <authorList>
            <person name="Gilroy R."/>
        </authorList>
    </citation>
    <scope>NUCLEOTIDE SEQUENCE</scope>
    <source>
        <strain evidence="3">G3-4614</strain>
    </source>
</reference>